<comment type="caution">
    <text evidence="2">The sequence shown here is derived from an EMBL/GenBank/DDBJ whole genome shotgun (WGS) entry which is preliminary data.</text>
</comment>
<dbReference type="Proteomes" id="UP000314294">
    <property type="component" value="Unassembled WGS sequence"/>
</dbReference>
<feature type="compositionally biased region" description="Low complexity" evidence="1">
    <location>
        <begin position="26"/>
        <end position="43"/>
    </location>
</feature>
<gene>
    <name evidence="2" type="ORF">EYF80_039848</name>
</gene>
<evidence type="ECO:0000313" key="3">
    <source>
        <dbReference type="Proteomes" id="UP000314294"/>
    </source>
</evidence>
<dbReference type="OrthoDB" id="419333at2759"/>
<dbReference type="EMBL" id="SRLO01000635">
    <property type="protein sequence ID" value="TNN49970.1"/>
    <property type="molecule type" value="Genomic_DNA"/>
</dbReference>
<feature type="compositionally biased region" description="Polar residues" evidence="1">
    <location>
        <begin position="15"/>
        <end position="24"/>
    </location>
</feature>
<name>A0A4Z2G9T6_9TELE</name>
<dbReference type="InterPro" id="IPR018881">
    <property type="entry name" value="C2orf69_mit"/>
</dbReference>
<dbReference type="AlphaFoldDB" id="A0A4Z2G9T6"/>
<feature type="region of interest" description="Disordered" evidence="1">
    <location>
        <begin position="1"/>
        <end position="45"/>
    </location>
</feature>
<accession>A0A4Z2G9T6</accession>
<evidence type="ECO:0000313" key="2">
    <source>
        <dbReference type="EMBL" id="TNN49970.1"/>
    </source>
</evidence>
<sequence length="113" mass="12198">MLRVDAAPRAAVAHNNMTSATSSPEAPGLSASASRSARAGSPRQRLQKLLSVPGYEPRRVNDLLLLRPDADHRAAAGPEEEEEEGRNRHVVFFHGDIQVRVMEGEDTCCSGGH</sequence>
<reference evidence="2 3" key="1">
    <citation type="submission" date="2019-03" db="EMBL/GenBank/DDBJ databases">
        <title>First draft genome of Liparis tanakae, snailfish: a comprehensive survey of snailfish specific genes.</title>
        <authorList>
            <person name="Kim W."/>
            <person name="Song I."/>
            <person name="Jeong J.-H."/>
            <person name="Kim D."/>
            <person name="Kim S."/>
            <person name="Ryu S."/>
            <person name="Song J.Y."/>
            <person name="Lee S.K."/>
        </authorList>
    </citation>
    <scope>NUCLEOTIDE SEQUENCE [LARGE SCALE GENOMIC DNA]</scope>
    <source>
        <tissue evidence="2">Muscle</tissue>
    </source>
</reference>
<proteinExistence type="predicted"/>
<protein>
    <submittedName>
        <fullName evidence="2">UPF0565 protein C2orf69</fullName>
    </submittedName>
</protein>
<organism evidence="2 3">
    <name type="scientific">Liparis tanakae</name>
    <name type="common">Tanaka's snailfish</name>
    <dbReference type="NCBI Taxonomy" id="230148"/>
    <lineage>
        <taxon>Eukaryota</taxon>
        <taxon>Metazoa</taxon>
        <taxon>Chordata</taxon>
        <taxon>Craniata</taxon>
        <taxon>Vertebrata</taxon>
        <taxon>Euteleostomi</taxon>
        <taxon>Actinopterygii</taxon>
        <taxon>Neopterygii</taxon>
        <taxon>Teleostei</taxon>
        <taxon>Neoteleostei</taxon>
        <taxon>Acanthomorphata</taxon>
        <taxon>Eupercaria</taxon>
        <taxon>Perciformes</taxon>
        <taxon>Cottioidei</taxon>
        <taxon>Cottales</taxon>
        <taxon>Liparidae</taxon>
        <taxon>Liparis</taxon>
    </lineage>
</organism>
<dbReference type="Pfam" id="PF10561">
    <property type="entry name" value="C2orf69"/>
    <property type="match status" value="1"/>
</dbReference>
<keyword evidence="3" id="KW-1185">Reference proteome</keyword>
<evidence type="ECO:0000256" key="1">
    <source>
        <dbReference type="SAM" id="MobiDB-lite"/>
    </source>
</evidence>